<feature type="domain" description="Peptidase S9 prolyl oligopeptidase catalytic" evidence="5">
    <location>
        <begin position="103"/>
        <end position="312"/>
    </location>
</feature>
<dbReference type="Pfam" id="PF00326">
    <property type="entry name" value="Peptidase_S9"/>
    <property type="match status" value="1"/>
</dbReference>
<evidence type="ECO:0000313" key="6">
    <source>
        <dbReference type="EMBL" id="CCF82940.1"/>
    </source>
</evidence>
<dbReference type="GO" id="GO:0006508">
    <property type="term" value="P:proteolysis"/>
    <property type="evidence" value="ECO:0007669"/>
    <property type="project" value="UniProtKB-KW"/>
</dbReference>
<keyword evidence="7" id="KW-1185">Reference proteome</keyword>
<feature type="compositionally biased region" description="Basic and acidic residues" evidence="4">
    <location>
        <begin position="322"/>
        <end position="338"/>
    </location>
</feature>
<dbReference type="InterPro" id="IPR002471">
    <property type="entry name" value="Pept_S9_AS"/>
</dbReference>
<organism evidence="6 7">
    <name type="scientific">Nitrolancea hollandica Lb</name>
    <dbReference type="NCBI Taxonomy" id="1129897"/>
    <lineage>
        <taxon>Bacteria</taxon>
        <taxon>Pseudomonadati</taxon>
        <taxon>Thermomicrobiota</taxon>
        <taxon>Thermomicrobia</taxon>
        <taxon>Sphaerobacterales</taxon>
        <taxon>Sphaerobacterineae</taxon>
        <taxon>Sphaerobacteraceae</taxon>
        <taxon>Nitrolancea</taxon>
    </lineage>
</organism>
<comment type="similarity">
    <text evidence="1">Belongs to the peptidase S9C family.</text>
</comment>
<gene>
    <name evidence="6" type="ORF">NITHO_170001</name>
</gene>
<evidence type="ECO:0000256" key="2">
    <source>
        <dbReference type="ARBA" id="ARBA00022670"/>
    </source>
</evidence>
<sequence length="338" mass="38212">MLGFSLSGNGSVAFVVSDPFNPGDVAVCAPDGSDERRVTAVNAELLDAVALSAPEEFRILSRDGDQREIHGWIMKPVDFQEGRRYPMVLEIHGGPHAFYANAYFHEFQLLAARGYVVVYTNPPGSQGYGESFARFTNRAWGEKDMPDVMAALDHVVAQGYVDPDRLGLTGGSYGGYLTNWIIGHSDRFRAAVTQRCVTNLASMYGTSDIGFSFGEYEFGGTPWDAPEQFARLSPITYVREIKTPLLIIHSEQDYRCPVEQAEQLYIALKRLRREVEFVRFPDESHGLSRSGKPKHRVERLERILNWFDRYLRPDSMAGPDAAEDHQRPRERHDDRRCT</sequence>
<dbReference type="AlphaFoldDB" id="I4EE28"/>
<keyword evidence="3 6" id="KW-0378">Hydrolase</keyword>
<dbReference type="EMBL" id="CAGS01000079">
    <property type="protein sequence ID" value="CCF82940.1"/>
    <property type="molecule type" value="Genomic_DNA"/>
</dbReference>
<dbReference type="InterPro" id="IPR029058">
    <property type="entry name" value="AB_hydrolase_fold"/>
</dbReference>
<evidence type="ECO:0000256" key="4">
    <source>
        <dbReference type="SAM" id="MobiDB-lite"/>
    </source>
</evidence>
<evidence type="ECO:0000256" key="1">
    <source>
        <dbReference type="ARBA" id="ARBA00010040"/>
    </source>
</evidence>
<proteinExistence type="inferred from homology"/>
<evidence type="ECO:0000313" key="7">
    <source>
        <dbReference type="Proteomes" id="UP000004221"/>
    </source>
</evidence>
<dbReference type="Gene3D" id="3.40.50.1820">
    <property type="entry name" value="alpha/beta hydrolase"/>
    <property type="match status" value="1"/>
</dbReference>
<accession>I4EE28</accession>
<dbReference type="EC" id="3.4.21.-" evidence="6"/>
<protein>
    <submittedName>
        <fullName evidence="6">Uncharacterized peptidase yuxL</fullName>
        <ecNumber evidence="6">3.4.21.-</ecNumber>
    </submittedName>
</protein>
<dbReference type="PANTHER" id="PTHR42776:SF27">
    <property type="entry name" value="DIPEPTIDYL PEPTIDASE FAMILY MEMBER 6"/>
    <property type="match status" value="1"/>
</dbReference>
<dbReference type="Proteomes" id="UP000004221">
    <property type="component" value="Unassembled WGS sequence"/>
</dbReference>
<comment type="caution">
    <text evidence="6">The sequence shown here is derived from an EMBL/GenBank/DDBJ whole genome shotgun (WGS) entry which is preliminary data.</text>
</comment>
<dbReference type="PROSITE" id="PS00708">
    <property type="entry name" value="PRO_ENDOPEP_SER"/>
    <property type="match status" value="1"/>
</dbReference>
<dbReference type="SUPFAM" id="SSF53474">
    <property type="entry name" value="alpha/beta-Hydrolases"/>
    <property type="match status" value="1"/>
</dbReference>
<dbReference type="FunFam" id="3.40.50.1820:FF:000028">
    <property type="entry name" value="S9 family peptidase"/>
    <property type="match status" value="1"/>
</dbReference>
<evidence type="ECO:0000259" key="5">
    <source>
        <dbReference type="Pfam" id="PF00326"/>
    </source>
</evidence>
<feature type="region of interest" description="Disordered" evidence="4">
    <location>
        <begin position="316"/>
        <end position="338"/>
    </location>
</feature>
<reference evidence="6 7" key="1">
    <citation type="journal article" date="2012" name="ISME J.">
        <title>Nitrification expanded: discovery, physiology and genomics of a nitrite-oxidizing bacterium from the phylum Chloroflexi.</title>
        <authorList>
            <person name="Sorokin D.Y."/>
            <person name="Lucker S."/>
            <person name="Vejmelkova D."/>
            <person name="Kostrikina N.A."/>
            <person name="Kleerebezem R."/>
            <person name="Rijpstra W.I."/>
            <person name="Damste J.S."/>
            <person name="Le Paslier D."/>
            <person name="Muyzer G."/>
            <person name="Wagner M."/>
            <person name="van Loosdrecht M.C."/>
            <person name="Daims H."/>
        </authorList>
    </citation>
    <scope>NUCLEOTIDE SEQUENCE [LARGE SCALE GENOMIC DNA]</scope>
    <source>
        <strain evidence="7">none</strain>
    </source>
</reference>
<dbReference type="InterPro" id="IPR001375">
    <property type="entry name" value="Peptidase_S9_cat"/>
</dbReference>
<name>I4EE28_9BACT</name>
<evidence type="ECO:0000256" key="3">
    <source>
        <dbReference type="ARBA" id="ARBA00022801"/>
    </source>
</evidence>
<dbReference type="PANTHER" id="PTHR42776">
    <property type="entry name" value="SERINE PEPTIDASE S9 FAMILY MEMBER"/>
    <property type="match status" value="1"/>
</dbReference>
<keyword evidence="2" id="KW-0645">Protease</keyword>
<dbReference type="GO" id="GO:0004252">
    <property type="term" value="F:serine-type endopeptidase activity"/>
    <property type="evidence" value="ECO:0007669"/>
    <property type="project" value="InterPro"/>
</dbReference>